<dbReference type="GO" id="GO:0003950">
    <property type="term" value="F:NAD+ poly-ADP-ribosyltransferase activity"/>
    <property type="evidence" value="ECO:0007669"/>
    <property type="project" value="UniProtKB-ARBA"/>
</dbReference>
<dbReference type="SUPFAM" id="SSF56399">
    <property type="entry name" value="ADP-ribosylation"/>
    <property type="match status" value="1"/>
</dbReference>
<evidence type="ECO:0000256" key="5">
    <source>
        <dbReference type="ARBA" id="ARBA00022729"/>
    </source>
</evidence>
<evidence type="ECO:0000256" key="6">
    <source>
        <dbReference type="ARBA" id="ARBA00022857"/>
    </source>
</evidence>
<keyword evidence="8" id="KW-1015">Disulfide bond</keyword>
<dbReference type="Pfam" id="PF01129">
    <property type="entry name" value="ART"/>
    <property type="match status" value="1"/>
</dbReference>
<evidence type="ECO:0000313" key="11">
    <source>
        <dbReference type="EMBL" id="NXO32827.1"/>
    </source>
</evidence>
<dbReference type="PANTHER" id="PTHR10339">
    <property type="entry name" value="ADP-RIBOSYLTRANSFERASE"/>
    <property type="match status" value="1"/>
</dbReference>
<dbReference type="PROSITE" id="PS01291">
    <property type="entry name" value="ART"/>
    <property type="match status" value="1"/>
</dbReference>
<dbReference type="PRINTS" id="PR00970">
    <property type="entry name" value="RIBTRNSFRASE"/>
</dbReference>
<evidence type="ECO:0000256" key="4">
    <source>
        <dbReference type="ARBA" id="ARBA00022695"/>
    </source>
</evidence>
<name>A0A7L1RAI7_9PASS</name>
<dbReference type="InterPro" id="IPR050999">
    <property type="entry name" value="ADP-ribosyltransferase_ARG"/>
</dbReference>
<evidence type="ECO:0000256" key="7">
    <source>
        <dbReference type="ARBA" id="ARBA00023027"/>
    </source>
</evidence>
<comment type="caution">
    <text evidence="11">The sequence shown here is derived from an EMBL/GenBank/DDBJ whole genome shotgun (WGS) entry which is preliminary data.</text>
</comment>
<comment type="catalytic activity">
    <reaction evidence="9 10">
        <text>L-arginyl-[protein] + NAD(+) = N(omega)-(ADP-D-ribosyl)-L-arginyl-[protein] + nicotinamide + H(+)</text>
        <dbReference type="Rhea" id="RHEA:19149"/>
        <dbReference type="Rhea" id="RHEA-COMP:10532"/>
        <dbReference type="Rhea" id="RHEA-COMP:15087"/>
        <dbReference type="ChEBI" id="CHEBI:15378"/>
        <dbReference type="ChEBI" id="CHEBI:17154"/>
        <dbReference type="ChEBI" id="CHEBI:29965"/>
        <dbReference type="ChEBI" id="CHEBI:57540"/>
        <dbReference type="ChEBI" id="CHEBI:142554"/>
        <dbReference type="EC" id="2.4.2.31"/>
    </reaction>
</comment>
<dbReference type="Gene3D" id="3.90.176.10">
    <property type="entry name" value="Toxin ADP-ribosyltransferase, Chain A, domain 1"/>
    <property type="match status" value="1"/>
</dbReference>
<keyword evidence="2 10" id="KW-0328">Glycosyltransferase</keyword>
<dbReference type="GO" id="GO:0005615">
    <property type="term" value="C:extracellular space"/>
    <property type="evidence" value="ECO:0007669"/>
    <property type="project" value="UniProtKB-ARBA"/>
</dbReference>
<dbReference type="InterPro" id="IPR000768">
    <property type="entry name" value="ART"/>
</dbReference>
<dbReference type="PROSITE" id="PS51996">
    <property type="entry name" value="TR_MART"/>
    <property type="match status" value="1"/>
</dbReference>
<evidence type="ECO:0000313" key="12">
    <source>
        <dbReference type="Proteomes" id="UP000546986"/>
    </source>
</evidence>
<dbReference type="EMBL" id="VXBR01012883">
    <property type="protein sequence ID" value="NXO32827.1"/>
    <property type="molecule type" value="Genomic_DNA"/>
</dbReference>
<keyword evidence="5" id="KW-0732">Signal</keyword>
<sequence length="249" mass="27607">LLAMAVAAVANDVERLDMARDSFDDRYEGCGPAMAEELPVLNASEFLKNQPFAQAWLKAAAKWQRRGPPESPLSPEQATAVMAFTTDGLHREFNAAVRMAGRSAQQYRDNFHFKTLHFLLTQALQKLRDALGQKCYELLENVCGTRFVAKRGDTVRFGQFMSLTGRETPGDCPGKQTLFHVYTCHGVDIAFFAQHGGDWGVLIPPYETFQVVEDNEAGDKAVIQLHSTGTHSKYNCEWLKGDSTGDSLG</sequence>
<keyword evidence="3 10" id="KW-0808">Transferase</keyword>
<evidence type="ECO:0000256" key="2">
    <source>
        <dbReference type="ARBA" id="ARBA00022676"/>
    </source>
</evidence>
<comment type="similarity">
    <text evidence="1 10">Belongs to the Arg-specific ADP-ribosyltransferase family.</text>
</comment>
<keyword evidence="6 10" id="KW-0521">NADP</keyword>
<evidence type="ECO:0000256" key="8">
    <source>
        <dbReference type="ARBA" id="ARBA00023157"/>
    </source>
</evidence>
<dbReference type="Proteomes" id="UP000546986">
    <property type="component" value="Unassembled WGS sequence"/>
</dbReference>
<dbReference type="GO" id="GO:0046677">
    <property type="term" value="P:response to antibiotic"/>
    <property type="evidence" value="ECO:0007669"/>
    <property type="project" value="UniProtKB-ARBA"/>
</dbReference>
<keyword evidence="4" id="KW-0548">Nucleotidyltransferase</keyword>
<keyword evidence="7 10" id="KW-0520">NAD</keyword>
<evidence type="ECO:0000256" key="10">
    <source>
        <dbReference type="RuleBase" id="RU361228"/>
    </source>
</evidence>
<dbReference type="GO" id="GO:0044194">
    <property type="term" value="C:cytolytic granule"/>
    <property type="evidence" value="ECO:0007669"/>
    <property type="project" value="UniProtKB-ARBA"/>
</dbReference>
<dbReference type="AlphaFoldDB" id="A0A7L1RAI7"/>
<evidence type="ECO:0000256" key="1">
    <source>
        <dbReference type="ARBA" id="ARBA00009558"/>
    </source>
</evidence>
<dbReference type="PANTHER" id="PTHR10339:SF19">
    <property type="entry name" value="GPI-LINKED NAD(P)(+)--ARGININE ADP-RIBOSYLTRANSFERASE 1"/>
    <property type="match status" value="1"/>
</dbReference>
<evidence type="ECO:0000256" key="9">
    <source>
        <dbReference type="ARBA" id="ARBA00047597"/>
    </source>
</evidence>
<gene>
    <name evidence="11" type="primary">Madprt_1</name>
    <name evidence="11" type="ORF">CISJUN_R10097</name>
</gene>
<evidence type="ECO:0000256" key="3">
    <source>
        <dbReference type="ARBA" id="ARBA00022679"/>
    </source>
</evidence>
<organism evidence="11 12">
    <name type="scientific">Cisticola juncidis</name>
    <dbReference type="NCBI Taxonomy" id="52622"/>
    <lineage>
        <taxon>Eukaryota</taxon>
        <taxon>Metazoa</taxon>
        <taxon>Chordata</taxon>
        <taxon>Craniata</taxon>
        <taxon>Vertebrata</taxon>
        <taxon>Euteleostomi</taxon>
        <taxon>Archelosauria</taxon>
        <taxon>Archosauria</taxon>
        <taxon>Dinosauria</taxon>
        <taxon>Saurischia</taxon>
        <taxon>Theropoda</taxon>
        <taxon>Coelurosauria</taxon>
        <taxon>Aves</taxon>
        <taxon>Neognathae</taxon>
        <taxon>Neoaves</taxon>
        <taxon>Telluraves</taxon>
        <taxon>Australaves</taxon>
        <taxon>Passeriformes</taxon>
        <taxon>Sylvioidea</taxon>
        <taxon>Cisticolidae</taxon>
        <taxon>Cisticola</taxon>
    </lineage>
</organism>
<feature type="non-terminal residue" evidence="11">
    <location>
        <position position="1"/>
    </location>
</feature>
<dbReference type="FunFam" id="3.90.176.10:FF:000001">
    <property type="entry name" value="NAD(P)(+)--arginine ADP-ribosyltransferase"/>
    <property type="match status" value="1"/>
</dbReference>
<reference evidence="11 12" key="1">
    <citation type="submission" date="2019-09" db="EMBL/GenBank/DDBJ databases">
        <title>Bird 10,000 Genomes (B10K) Project - Family phase.</title>
        <authorList>
            <person name="Zhang G."/>
        </authorList>
    </citation>
    <scope>NUCLEOTIDE SEQUENCE [LARGE SCALE GENOMIC DNA]</scope>
    <source>
        <strain evidence="11">B10K-DU-002-30</strain>
        <tissue evidence="11">Muscle</tissue>
    </source>
</reference>
<dbReference type="GO" id="GO:0016779">
    <property type="term" value="F:nucleotidyltransferase activity"/>
    <property type="evidence" value="ECO:0007669"/>
    <property type="project" value="UniProtKB-KW"/>
</dbReference>
<dbReference type="EC" id="2.4.2.31" evidence="10"/>
<accession>A0A7L1RAI7</accession>
<keyword evidence="12" id="KW-1185">Reference proteome</keyword>
<protein>
    <recommendedName>
        <fullName evidence="10">NAD(P)(+)--arginine ADP-ribosyltransferase</fullName>
        <ecNumber evidence="10">2.4.2.31</ecNumber>
    </recommendedName>
    <alternativeName>
        <fullName evidence="10">Mono(ADP-ribosyl)transferase</fullName>
    </alternativeName>
</protein>
<feature type="non-terminal residue" evidence="11">
    <location>
        <position position="249"/>
    </location>
</feature>
<dbReference type="GO" id="GO:0106274">
    <property type="term" value="F:NAD+-protein-arginine ADP-ribosyltransferase activity"/>
    <property type="evidence" value="ECO:0007669"/>
    <property type="project" value="UniProtKB-EC"/>
</dbReference>
<proteinExistence type="inferred from homology"/>